<keyword evidence="7" id="KW-0378">Hydrolase</keyword>
<feature type="domain" description="Aminopeptidase P N-terminal" evidence="14">
    <location>
        <begin position="6"/>
        <end position="144"/>
    </location>
</feature>
<accession>A0A6M2BRH7</accession>
<dbReference type="PROSITE" id="PS00491">
    <property type="entry name" value="PROLINE_PEPTIDASE"/>
    <property type="match status" value="1"/>
</dbReference>
<name>A0A6M2BRH7_9GAMM</name>
<dbReference type="CDD" id="cd01087">
    <property type="entry name" value="Prolidase"/>
    <property type="match status" value="1"/>
</dbReference>
<evidence type="ECO:0000313" key="15">
    <source>
        <dbReference type="EMBL" id="NGY04607.1"/>
    </source>
</evidence>
<evidence type="ECO:0000313" key="16">
    <source>
        <dbReference type="Proteomes" id="UP000472676"/>
    </source>
</evidence>
<dbReference type="InterPro" id="IPR029149">
    <property type="entry name" value="Creatin/AminoP/Spt16_N"/>
</dbReference>
<evidence type="ECO:0000256" key="4">
    <source>
        <dbReference type="ARBA" id="ARBA00012574"/>
    </source>
</evidence>
<evidence type="ECO:0000256" key="5">
    <source>
        <dbReference type="ARBA" id="ARBA00022670"/>
    </source>
</evidence>
<keyword evidence="5" id="KW-0645">Protease</keyword>
<dbReference type="Proteomes" id="UP000472676">
    <property type="component" value="Unassembled WGS sequence"/>
</dbReference>
<dbReference type="InterPro" id="IPR007865">
    <property type="entry name" value="Aminopep_P_N"/>
</dbReference>
<dbReference type="SUPFAM" id="SSF53092">
    <property type="entry name" value="Creatinase/prolidase N-terminal domain"/>
    <property type="match status" value="1"/>
</dbReference>
<gene>
    <name evidence="15" type="ORF">G7Y85_07520</name>
</gene>
<protein>
    <recommendedName>
        <fullName evidence="10">Xaa-Pro aminopeptidase</fullName>
        <ecNumber evidence="4">3.4.11.9</ecNumber>
    </recommendedName>
    <alternativeName>
        <fullName evidence="11">Aminopeptidase P II</fullName>
    </alternativeName>
    <alternativeName>
        <fullName evidence="12">X-Pro aminopeptidase</fullName>
    </alternativeName>
</protein>
<dbReference type="SUPFAM" id="SSF55920">
    <property type="entry name" value="Creatinase/aminopeptidase"/>
    <property type="match status" value="1"/>
</dbReference>
<evidence type="ECO:0000256" key="10">
    <source>
        <dbReference type="ARBA" id="ARBA00069363"/>
    </source>
</evidence>
<evidence type="ECO:0000256" key="6">
    <source>
        <dbReference type="ARBA" id="ARBA00022723"/>
    </source>
</evidence>
<dbReference type="Gene3D" id="3.40.350.10">
    <property type="entry name" value="Creatinase/prolidase N-terminal domain"/>
    <property type="match status" value="1"/>
</dbReference>
<dbReference type="PANTHER" id="PTHR43226:SF4">
    <property type="entry name" value="XAA-PRO AMINOPEPTIDASE 3"/>
    <property type="match status" value="1"/>
</dbReference>
<keyword evidence="16" id="KW-1185">Reference proteome</keyword>
<evidence type="ECO:0000256" key="11">
    <source>
        <dbReference type="ARBA" id="ARBA00075356"/>
    </source>
</evidence>
<dbReference type="RefSeq" id="WP_166254297.1">
    <property type="nucleotide sequence ID" value="NZ_JAAMOW010000003.1"/>
</dbReference>
<evidence type="ECO:0000256" key="8">
    <source>
        <dbReference type="ARBA" id="ARBA00023049"/>
    </source>
</evidence>
<evidence type="ECO:0000256" key="1">
    <source>
        <dbReference type="ARBA" id="ARBA00001424"/>
    </source>
</evidence>
<keyword evidence="6 13" id="KW-0479">Metal-binding</keyword>
<dbReference type="AlphaFoldDB" id="A0A6M2BRH7"/>
<dbReference type="InterPro" id="IPR052433">
    <property type="entry name" value="X-Pro_dipept-like"/>
</dbReference>
<dbReference type="Pfam" id="PF00557">
    <property type="entry name" value="Peptidase_M24"/>
    <property type="match status" value="1"/>
</dbReference>
<dbReference type="InterPro" id="IPR001131">
    <property type="entry name" value="Peptidase_M24B_aminopep-P_CS"/>
</dbReference>
<dbReference type="GO" id="GO:0030145">
    <property type="term" value="F:manganese ion binding"/>
    <property type="evidence" value="ECO:0007669"/>
    <property type="project" value="InterPro"/>
</dbReference>
<evidence type="ECO:0000256" key="7">
    <source>
        <dbReference type="ARBA" id="ARBA00022801"/>
    </source>
</evidence>
<organism evidence="15 16">
    <name type="scientific">Solimonas terrae</name>
    <dbReference type="NCBI Taxonomy" id="1396819"/>
    <lineage>
        <taxon>Bacteria</taxon>
        <taxon>Pseudomonadati</taxon>
        <taxon>Pseudomonadota</taxon>
        <taxon>Gammaproteobacteria</taxon>
        <taxon>Nevskiales</taxon>
        <taxon>Nevskiaceae</taxon>
        <taxon>Solimonas</taxon>
    </lineage>
</organism>
<evidence type="ECO:0000256" key="9">
    <source>
        <dbReference type="ARBA" id="ARBA00023211"/>
    </source>
</evidence>
<evidence type="ECO:0000259" key="14">
    <source>
        <dbReference type="SMART" id="SM01011"/>
    </source>
</evidence>
<reference evidence="15 16" key="1">
    <citation type="journal article" date="2014" name="Int. J. Syst. Evol. Microbiol.">
        <title>Solimonas terrae sp. nov., isolated from soil.</title>
        <authorList>
            <person name="Kim S.J."/>
            <person name="Moon J.Y."/>
            <person name="Weon H.Y."/>
            <person name="Ahn J.H."/>
            <person name="Chen W.M."/>
            <person name="Kwon S.W."/>
        </authorList>
    </citation>
    <scope>NUCLEOTIDE SEQUENCE [LARGE SCALE GENOMIC DNA]</scope>
    <source>
        <strain evidence="15 16">KIS83-12</strain>
    </source>
</reference>
<dbReference type="GO" id="GO:0005829">
    <property type="term" value="C:cytosol"/>
    <property type="evidence" value="ECO:0007669"/>
    <property type="project" value="TreeGrafter"/>
</dbReference>
<dbReference type="InterPro" id="IPR000994">
    <property type="entry name" value="Pept_M24"/>
</dbReference>
<dbReference type="GO" id="GO:0070006">
    <property type="term" value="F:metalloaminopeptidase activity"/>
    <property type="evidence" value="ECO:0007669"/>
    <property type="project" value="InterPro"/>
</dbReference>
<comment type="catalytic activity">
    <reaction evidence="1">
        <text>Release of any N-terminal amino acid, including proline, that is linked to proline, even from a dipeptide or tripeptide.</text>
        <dbReference type="EC" id="3.4.11.9"/>
    </reaction>
</comment>
<dbReference type="EC" id="3.4.11.9" evidence="4"/>
<comment type="caution">
    <text evidence="15">The sequence shown here is derived from an EMBL/GenBank/DDBJ whole genome shotgun (WGS) entry which is preliminary data.</text>
</comment>
<dbReference type="GO" id="GO:0006508">
    <property type="term" value="P:proteolysis"/>
    <property type="evidence" value="ECO:0007669"/>
    <property type="project" value="UniProtKB-KW"/>
</dbReference>
<evidence type="ECO:0000256" key="13">
    <source>
        <dbReference type="RuleBase" id="RU000590"/>
    </source>
</evidence>
<dbReference type="FunFam" id="3.90.230.10:FF:000002">
    <property type="entry name" value="Xaa-Pro aminopeptidase 3"/>
    <property type="match status" value="1"/>
</dbReference>
<evidence type="ECO:0000256" key="2">
    <source>
        <dbReference type="ARBA" id="ARBA00001936"/>
    </source>
</evidence>
<sequence length="443" mass="48731">MKPEARQLKEYARRRGELMKRIGRDGVAIIPGSREVVRARDTHYKFRQDSDFKYLSGFVEPDAILVMAPGRKSEGHAAEFVMFVRARDADMEIWHGRRAGPEGAVRDYGADEAFTVDEFAAELPRLLSGRKQVHYTMGEHAHLDATVAGCVREIREVSRRGAAAPTDIVALETSLHEMRLKKSAAELKLMARACAISAEAHCIAMRRTRPGVNEWQIGAEIEAHFAHNGMEPGYGSIVGGGDNACILHYVENNQALKDGDLLLIDAGGELDGYTADITRTFPVNGRYSKAQRAVYEIVLAANKAAIKTLKVGESVGKPHEVATRILTEGLVELGLLKGNPRDLIKAGKQRQFYMHGTGHWLGMDVHDVGRYKLDGAYRKFEAGMVMTVEPGLYIAPGSKGVDPKYWGIGIRIEDDVVVTDQGPRVLTGGVPKDVDQIEKLMSG</sequence>
<keyword evidence="8" id="KW-0482">Metalloprotease</keyword>
<dbReference type="PANTHER" id="PTHR43226">
    <property type="entry name" value="XAA-PRO AMINOPEPTIDASE 3"/>
    <property type="match status" value="1"/>
</dbReference>
<proteinExistence type="inferred from homology"/>
<dbReference type="EMBL" id="JAAMOW010000003">
    <property type="protein sequence ID" value="NGY04607.1"/>
    <property type="molecule type" value="Genomic_DNA"/>
</dbReference>
<evidence type="ECO:0000256" key="12">
    <source>
        <dbReference type="ARBA" id="ARBA00081411"/>
    </source>
</evidence>
<keyword evidence="9" id="KW-0464">Manganese</keyword>
<comment type="similarity">
    <text evidence="3 13">Belongs to the peptidase M24B family.</text>
</comment>
<comment type="cofactor">
    <cofactor evidence="2">
        <name>Mn(2+)</name>
        <dbReference type="ChEBI" id="CHEBI:29035"/>
    </cofactor>
</comment>
<dbReference type="SMART" id="SM01011">
    <property type="entry name" value="AMP_N"/>
    <property type="match status" value="1"/>
</dbReference>
<evidence type="ECO:0000256" key="3">
    <source>
        <dbReference type="ARBA" id="ARBA00008766"/>
    </source>
</evidence>
<dbReference type="InterPro" id="IPR036005">
    <property type="entry name" value="Creatinase/aminopeptidase-like"/>
</dbReference>
<dbReference type="Gene3D" id="3.90.230.10">
    <property type="entry name" value="Creatinase/methionine aminopeptidase superfamily"/>
    <property type="match status" value="1"/>
</dbReference>
<dbReference type="Pfam" id="PF05195">
    <property type="entry name" value="AMP_N"/>
    <property type="match status" value="1"/>
</dbReference>